<feature type="signal peptide" evidence="2">
    <location>
        <begin position="1"/>
        <end position="16"/>
    </location>
</feature>
<evidence type="ECO:0000313" key="4">
    <source>
        <dbReference type="Proteomes" id="UP000292082"/>
    </source>
</evidence>
<sequence length="145" mass="15209">MSVFLLIVSVSSSAGAVRSMGRTLADLVRLLSNLRREGFTTAPTSSSEITDALLDTASDVEAPDAQHDAATPGGAGTPSVTQTRATTHQSLWETMQNTMQLCLDQSISMATMMASIVWFGTIPSGMTGELPSPILATPVASESYQ</sequence>
<name>A0A4Q9PYU9_9APHY</name>
<reference evidence="3 4" key="1">
    <citation type="submission" date="2019-01" db="EMBL/GenBank/DDBJ databases">
        <title>Draft genome sequences of three monokaryotic isolates of the white-rot basidiomycete fungus Dichomitus squalens.</title>
        <authorList>
            <consortium name="DOE Joint Genome Institute"/>
            <person name="Lopez S.C."/>
            <person name="Andreopoulos B."/>
            <person name="Pangilinan J."/>
            <person name="Lipzen A."/>
            <person name="Riley R."/>
            <person name="Ahrendt S."/>
            <person name="Ng V."/>
            <person name="Barry K."/>
            <person name="Daum C."/>
            <person name="Grigoriev I.V."/>
            <person name="Hilden K.S."/>
            <person name="Makela M.R."/>
            <person name="de Vries R.P."/>
        </authorList>
    </citation>
    <scope>NUCLEOTIDE SEQUENCE [LARGE SCALE GENOMIC DNA]</scope>
    <source>
        <strain evidence="3 4">CBS 464.89</strain>
    </source>
</reference>
<keyword evidence="2" id="KW-0732">Signal</keyword>
<dbReference type="EMBL" id="ML145108">
    <property type="protein sequence ID" value="TBU59977.1"/>
    <property type="molecule type" value="Genomic_DNA"/>
</dbReference>
<dbReference type="AlphaFoldDB" id="A0A4Q9PYU9"/>
<dbReference type="Proteomes" id="UP000292082">
    <property type="component" value="Unassembled WGS sequence"/>
</dbReference>
<gene>
    <name evidence="3" type="ORF">BD310DRAFT_923603</name>
</gene>
<protein>
    <submittedName>
        <fullName evidence="3">Uncharacterized protein</fullName>
    </submittedName>
</protein>
<evidence type="ECO:0000256" key="2">
    <source>
        <dbReference type="SAM" id="SignalP"/>
    </source>
</evidence>
<evidence type="ECO:0000256" key="1">
    <source>
        <dbReference type="SAM" id="MobiDB-lite"/>
    </source>
</evidence>
<feature type="region of interest" description="Disordered" evidence="1">
    <location>
        <begin position="61"/>
        <end position="85"/>
    </location>
</feature>
<feature type="chain" id="PRO_5020872834" evidence="2">
    <location>
        <begin position="17"/>
        <end position="145"/>
    </location>
</feature>
<organism evidence="3 4">
    <name type="scientific">Dichomitus squalens</name>
    <dbReference type="NCBI Taxonomy" id="114155"/>
    <lineage>
        <taxon>Eukaryota</taxon>
        <taxon>Fungi</taxon>
        <taxon>Dikarya</taxon>
        <taxon>Basidiomycota</taxon>
        <taxon>Agaricomycotina</taxon>
        <taxon>Agaricomycetes</taxon>
        <taxon>Polyporales</taxon>
        <taxon>Polyporaceae</taxon>
        <taxon>Dichomitus</taxon>
    </lineage>
</organism>
<evidence type="ECO:0000313" key="3">
    <source>
        <dbReference type="EMBL" id="TBU59977.1"/>
    </source>
</evidence>
<proteinExistence type="predicted"/>
<keyword evidence="4" id="KW-1185">Reference proteome</keyword>
<accession>A0A4Q9PYU9</accession>